<evidence type="ECO:0000256" key="1">
    <source>
        <dbReference type="SAM" id="MobiDB-lite"/>
    </source>
</evidence>
<proteinExistence type="predicted"/>
<comment type="caution">
    <text evidence="2">The sequence shown here is derived from an EMBL/GenBank/DDBJ whole genome shotgun (WGS) entry which is preliminary data.</text>
</comment>
<gene>
    <name evidence="2" type="ORF">E5676_scaffold120G001630</name>
</gene>
<feature type="region of interest" description="Disordered" evidence="1">
    <location>
        <begin position="1"/>
        <end position="50"/>
    </location>
</feature>
<protein>
    <submittedName>
        <fullName evidence="2">Protein MNN4-like</fullName>
    </submittedName>
</protein>
<organism evidence="2 3">
    <name type="scientific">Cucumis melo var. makuwa</name>
    <name type="common">Oriental melon</name>
    <dbReference type="NCBI Taxonomy" id="1194695"/>
    <lineage>
        <taxon>Eukaryota</taxon>
        <taxon>Viridiplantae</taxon>
        <taxon>Streptophyta</taxon>
        <taxon>Embryophyta</taxon>
        <taxon>Tracheophyta</taxon>
        <taxon>Spermatophyta</taxon>
        <taxon>Magnoliopsida</taxon>
        <taxon>eudicotyledons</taxon>
        <taxon>Gunneridae</taxon>
        <taxon>Pentapetalae</taxon>
        <taxon>rosids</taxon>
        <taxon>fabids</taxon>
        <taxon>Cucurbitales</taxon>
        <taxon>Cucurbitaceae</taxon>
        <taxon>Benincaseae</taxon>
        <taxon>Cucumis</taxon>
    </lineage>
</organism>
<name>A0A5D3E0Q1_CUCMM</name>
<accession>A0A5D3E0Q1</accession>
<feature type="compositionally biased region" description="Basic and acidic residues" evidence="1">
    <location>
        <begin position="1"/>
        <end position="38"/>
    </location>
</feature>
<dbReference type="Proteomes" id="UP000321947">
    <property type="component" value="Unassembled WGS sequence"/>
</dbReference>
<dbReference type="EMBL" id="SSTD01001877">
    <property type="protein sequence ID" value="TYK29045.1"/>
    <property type="molecule type" value="Genomic_DNA"/>
</dbReference>
<sequence>MLRMEEEKREKGRLRKKEEEENKKKEREEMKLGEERKKQGTNTRKKKKPYRPWWKLDSKGWQIKPNKRWRKEQEELLNKADKLALFMEKGKEKENTFEEFCEEFEKDIEELNP</sequence>
<reference evidence="2 3" key="1">
    <citation type="submission" date="2019-08" db="EMBL/GenBank/DDBJ databases">
        <title>Draft genome sequences of two oriental melons (Cucumis melo L. var makuwa).</title>
        <authorList>
            <person name="Kwon S.-Y."/>
        </authorList>
    </citation>
    <scope>NUCLEOTIDE SEQUENCE [LARGE SCALE GENOMIC DNA]</scope>
    <source>
        <strain evidence="3">cv. Chang Bougi</strain>
        <tissue evidence="2">Leaf</tissue>
    </source>
</reference>
<evidence type="ECO:0000313" key="3">
    <source>
        <dbReference type="Proteomes" id="UP000321947"/>
    </source>
</evidence>
<evidence type="ECO:0000313" key="2">
    <source>
        <dbReference type="EMBL" id="TYK29045.1"/>
    </source>
</evidence>
<dbReference type="AlphaFoldDB" id="A0A5D3E0Q1"/>